<name>A0A8T1A2C9_9STRA</name>
<dbReference type="Proteomes" id="UP000774804">
    <property type="component" value="Unassembled WGS sequence"/>
</dbReference>
<gene>
    <name evidence="1" type="ORF">PC115_g25069</name>
</gene>
<protein>
    <submittedName>
        <fullName evidence="1">Uncharacterized protein</fullName>
    </submittedName>
</protein>
<comment type="caution">
    <text evidence="1">The sequence shown here is derived from an EMBL/GenBank/DDBJ whole genome shotgun (WGS) entry which is preliminary data.</text>
</comment>
<reference evidence="1" key="1">
    <citation type="submission" date="2018-10" db="EMBL/GenBank/DDBJ databases">
        <title>Effector identification in a new, highly contiguous assembly of the strawberry crown rot pathogen Phytophthora cactorum.</title>
        <authorList>
            <person name="Armitage A.D."/>
            <person name="Nellist C.F."/>
            <person name="Bates H."/>
            <person name="Vickerstaff R.J."/>
            <person name="Harrison R.J."/>
        </authorList>
    </citation>
    <scope>NUCLEOTIDE SEQUENCE</scope>
    <source>
        <strain evidence="1">4032</strain>
    </source>
</reference>
<evidence type="ECO:0000313" key="1">
    <source>
        <dbReference type="EMBL" id="KAG2870609.1"/>
    </source>
</evidence>
<dbReference type="EMBL" id="RCMI01004161">
    <property type="protein sequence ID" value="KAG2870609.1"/>
    <property type="molecule type" value="Genomic_DNA"/>
</dbReference>
<evidence type="ECO:0000313" key="2">
    <source>
        <dbReference type="Proteomes" id="UP000774804"/>
    </source>
</evidence>
<feature type="non-terminal residue" evidence="1">
    <location>
        <position position="33"/>
    </location>
</feature>
<sequence length="33" mass="3362">MESTTFSADIDAAAQEIQRVCTGTASDEAALAS</sequence>
<organism evidence="1 2">
    <name type="scientific">Phytophthora cactorum</name>
    <dbReference type="NCBI Taxonomy" id="29920"/>
    <lineage>
        <taxon>Eukaryota</taxon>
        <taxon>Sar</taxon>
        <taxon>Stramenopiles</taxon>
        <taxon>Oomycota</taxon>
        <taxon>Peronosporomycetes</taxon>
        <taxon>Peronosporales</taxon>
        <taxon>Peronosporaceae</taxon>
        <taxon>Phytophthora</taxon>
    </lineage>
</organism>
<accession>A0A8T1A2C9</accession>
<dbReference type="AlphaFoldDB" id="A0A8T1A2C9"/>
<proteinExistence type="predicted"/>